<sequence>MSKIKLPIVRKGIKDELRRRYGSVIIEKYEHPKKGANV</sequence>
<evidence type="ECO:0000313" key="1">
    <source>
        <dbReference type="EMBL" id="EDN75776.1"/>
    </source>
</evidence>
<gene>
    <name evidence="1" type="ORF">RUMGNA_03868</name>
</gene>
<name>A7B8E6_MEDG7</name>
<dbReference type="Proteomes" id="UP000004410">
    <property type="component" value="Unassembled WGS sequence"/>
</dbReference>
<dbReference type="AlphaFoldDB" id="A7B8E6"/>
<comment type="caution">
    <text evidence="1">The sequence shown here is derived from an EMBL/GenBank/DDBJ whole genome shotgun (WGS) entry which is preliminary data.</text>
</comment>
<reference evidence="1 2" key="2">
    <citation type="submission" date="2007-06" db="EMBL/GenBank/DDBJ databases">
        <title>Draft genome sequence of Ruminococcus gnavus (ATCC 29149).</title>
        <authorList>
            <person name="Sudarsanam P."/>
            <person name="Ley R."/>
            <person name="Guruge J."/>
            <person name="Turnbaugh P.J."/>
            <person name="Mahowald M."/>
            <person name="Liep D."/>
            <person name="Gordon J."/>
        </authorList>
    </citation>
    <scope>NUCLEOTIDE SEQUENCE [LARGE SCALE GENOMIC DNA]</scope>
    <source>
        <strain evidence="1 2">ATCC 29149</strain>
    </source>
</reference>
<evidence type="ECO:0000313" key="2">
    <source>
        <dbReference type="Proteomes" id="UP000004410"/>
    </source>
</evidence>
<reference evidence="1 2" key="1">
    <citation type="submission" date="2007-04" db="EMBL/GenBank/DDBJ databases">
        <authorList>
            <person name="Fulton L."/>
            <person name="Clifton S."/>
            <person name="Fulton B."/>
            <person name="Xu J."/>
            <person name="Minx P."/>
            <person name="Pepin K.H."/>
            <person name="Johnson M."/>
            <person name="Thiruvilangam P."/>
            <person name="Bhonagiri V."/>
            <person name="Nash W.E."/>
            <person name="Mardis E.R."/>
            <person name="Wilson R.K."/>
        </authorList>
    </citation>
    <scope>NUCLEOTIDE SEQUENCE [LARGE SCALE GENOMIC DNA]</scope>
    <source>
        <strain evidence="1 2">ATCC 29149</strain>
    </source>
</reference>
<organism evidence="1 2">
    <name type="scientific">Mediterraneibacter gnavus (strain ATCC 29149 / DSM 114966 / JCM 6515 / VPI C7-9)</name>
    <name type="common">Ruminococcus gnavus</name>
    <dbReference type="NCBI Taxonomy" id="411470"/>
    <lineage>
        <taxon>Bacteria</taxon>
        <taxon>Bacillati</taxon>
        <taxon>Bacillota</taxon>
        <taxon>Clostridia</taxon>
        <taxon>Lachnospirales</taxon>
        <taxon>Lachnospiraceae</taxon>
        <taxon>Mediterraneibacter</taxon>
    </lineage>
</organism>
<dbReference type="EMBL" id="AAYG02000036">
    <property type="protein sequence ID" value="EDN75776.1"/>
    <property type="molecule type" value="Genomic_DNA"/>
</dbReference>
<dbReference type="PaxDb" id="411470-RUMGNA_03868"/>
<protein>
    <submittedName>
        <fullName evidence="1">Uncharacterized protein</fullName>
    </submittedName>
</protein>
<proteinExistence type="predicted"/>
<accession>A7B8E6</accession>